<protein>
    <recommendedName>
        <fullName evidence="4">HTH araC/xylS-type domain-containing protein</fullName>
    </recommendedName>
</protein>
<dbReference type="InterPro" id="IPR018060">
    <property type="entry name" value="HTH_AraC"/>
</dbReference>
<dbReference type="GO" id="GO:0043565">
    <property type="term" value="F:sequence-specific DNA binding"/>
    <property type="evidence" value="ECO:0007669"/>
    <property type="project" value="InterPro"/>
</dbReference>
<dbReference type="SUPFAM" id="SSF46689">
    <property type="entry name" value="Homeodomain-like"/>
    <property type="match status" value="2"/>
</dbReference>
<dbReference type="InterPro" id="IPR037923">
    <property type="entry name" value="HTH-like"/>
</dbReference>
<evidence type="ECO:0000259" key="4">
    <source>
        <dbReference type="PROSITE" id="PS01124"/>
    </source>
</evidence>
<keyword evidence="1" id="KW-0805">Transcription regulation</keyword>
<dbReference type="AlphaFoldDB" id="A0A1B2DDY6"/>
<sequence>MNAHSLLAYYLSHMQVELFIAHHNTVSSEWRDLDFTPDYSKFYFIEHGSGWLKIGDEEYSPAPGELILVPEGMPQSYSVIEGSAPYRKYWCHFSAKVGEINLFKLLDVPYLCTAADQERVRTIFAELVFYANDQTIYARLLAKAKLLELFSLFIMQQGEASISLKNAAATQRLTEILSYIHMNSGSDITIQDLAKRACLHPNYFIRMFKEQMGVPPIQYIARLKIEKAKELLADSSLSVSEVAEQAGFNDLFYFSKQFKKIAGLSPTEFRKQGL</sequence>
<feature type="domain" description="HTH araC/xylS-type" evidence="4">
    <location>
        <begin position="174"/>
        <end position="272"/>
    </location>
</feature>
<dbReference type="Pfam" id="PF12833">
    <property type="entry name" value="HTH_18"/>
    <property type="match status" value="1"/>
</dbReference>
<gene>
    <name evidence="5" type="ORF">BBD42_05225</name>
</gene>
<dbReference type="RefSeq" id="WP_099517306.1">
    <property type="nucleotide sequence ID" value="NZ_CP016808.1"/>
</dbReference>
<name>A0A1B2DDY6_9BACL</name>
<keyword evidence="3" id="KW-0804">Transcription</keyword>
<dbReference type="PROSITE" id="PS01124">
    <property type="entry name" value="HTH_ARAC_FAMILY_2"/>
    <property type="match status" value="1"/>
</dbReference>
<dbReference type="InterPro" id="IPR020449">
    <property type="entry name" value="Tscrpt_reg_AraC-type_HTH"/>
</dbReference>
<dbReference type="SMART" id="SM00342">
    <property type="entry name" value="HTH_ARAC"/>
    <property type="match status" value="1"/>
</dbReference>
<dbReference type="PANTHER" id="PTHR43280:SF28">
    <property type="entry name" value="HTH-TYPE TRANSCRIPTIONAL ACTIVATOR RHAS"/>
    <property type="match status" value="1"/>
</dbReference>
<evidence type="ECO:0000256" key="1">
    <source>
        <dbReference type="ARBA" id="ARBA00023015"/>
    </source>
</evidence>
<proteinExistence type="predicted"/>
<reference evidence="5" key="1">
    <citation type="submission" date="2016-08" db="EMBL/GenBank/DDBJ databases">
        <title>Complete Genome Seqeunce of Paenibacillus sp. BIHB 4019 from tea rhizoplane.</title>
        <authorList>
            <person name="Thakur R."/>
            <person name="Swarnkar M.K."/>
            <person name="Gulati A."/>
        </authorList>
    </citation>
    <scope>NUCLEOTIDE SEQUENCE [LARGE SCALE GENOMIC DNA]</scope>
    <source>
        <strain evidence="5">BIHB4019</strain>
    </source>
</reference>
<keyword evidence="2" id="KW-0238">DNA-binding</keyword>
<dbReference type="InterPro" id="IPR003313">
    <property type="entry name" value="AraC-bd"/>
</dbReference>
<dbReference type="SUPFAM" id="SSF51215">
    <property type="entry name" value="Regulatory protein AraC"/>
    <property type="match status" value="1"/>
</dbReference>
<dbReference type="PROSITE" id="PS00041">
    <property type="entry name" value="HTH_ARAC_FAMILY_1"/>
    <property type="match status" value="1"/>
</dbReference>
<dbReference type="EMBL" id="CP016808">
    <property type="protein sequence ID" value="ANY65931.1"/>
    <property type="molecule type" value="Genomic_DNA"/>
</dbReference>
<dbReference type="Gene3D" id="1.10.10.60">
    <property type="entry name" value="Homeodomain-like"/>
    <property type="match status" value="2"/>
</dbReference>
<accession>A0A1B2DDY6</accession>
<dbReference type="Pfam" id="PF02311">
    <property type="entry name" value="AraC_binding"/>
    <property type="match status" value="1"/>
</dbReference>
<evidence type="ECO:0000313" key="5">
    <source>
        <dbReference type="EMBL" id="ANY65931.1"/>
    </source>
</evidence>
<evidence type="ECO:0000256" key="2">
    <source>
        <dbReference type="ARBA" id="ARBA00023125"/>
    </source>
</evidence>
<dbReference type="PRINTS" id="PR00032">
    <property type="entry name" value="HTHARAC"/>
</dbReference>
<dbReference type="GO" id="GO:0003700">
    <property type="term" value="F:DNA-binding transcription factor activity"/>
    <property type="evidence" value="ECO:0007669"/>
    <property type="project" value="InterPro"/>
</dbReference>
<dbReference type="InterPro" id="IPR018062">
    <property type="entry name" value="HTH_AraC-typ_CS"/>
</dbReference>
<evidence type="ECO:0000256" key="3">
    <source>
        <dbReference type="ARBA" id="ARBA00023163"/>
    </source>
</evidence>
<organism evidence="5">
    <name type="scientific">Paenibacillus sp. BIHB 4019</name>
    <dbReference type="NCBI Taxonomy" id="1870819"/>
    <lineage>
        <taxon>Bacteria</taxon>
        <taxon>Bacillati</taxon>
        <taxon>Bacillota</taxon>
        <taxon>Bacilli</taxon>
        <taxon>Bacillales</taxon>
        <taxon>Paenibacillaceae</taxon>
        <taxon>Paenibacillus</taxon>
    </lineage>
</organism>
<dbReference type="PANTHER" id="PTHR43280">
    <property type="entry name" value="ARAC-FAMILY TRANSCRIPTIONAL REGULATOR"/>
    <property type="match status" value="1"/>
</dbReference>
<dbReference type="InterPro" id="IPR009057">
    <property type="entry name" value="Homeodomain-like_sf"/>
</dbReference>
<dbReference type="Gene3D" id="2.60.120.280">
    <property type="entry name" value="Regulatory protein AraC"/>
    <property type="match status" value="1"/>
</dbReference>